<dbReference type="HOGENOM" id="CLU_2434368_0_0_9"/>
<dbReference type="Proteomes" id="UP000000269">
    <property type="component" value="Chromosome"/>
</dbReference>
<evidence type="ECO:0000313" key="2">
    <source>
        <dbReference type="Proteomes" id="UP000000269"/>
    </source>
</evidence>
<accession>A8MM88</accession>
<dbReference type="RefSeq" id="WP_012158569.1">
    <property type="nucleotide sequence ID" value="NC_009922.1"/>
</dbReference>
<name>A8MM88_ALKOO</name>
<organism evidence="1 2">
    <name type="scientific">Alkaliphilus oremlandii (strain OhILAs)</name>
    <name type="common">Clostridium oremlandii (strain OhILAs)</name>
    <dbReference type="NCBI Taxonomy" id="350688"/>
    <lineage>
        <taxon>Bacteria</taxon>
        <taxon>Bacillati</taxon>
        <taxon>Bacillota</taxon>
        <taxon>Clostridia</taxon>
        <taxon>Peptostreptococcales</taxon>
        <taxon>Natronincolaceae</taxon>
        <taxon>Alkaliphilus</taxon>
    </lineage>
</organism>
<evidence type="ECO:0000313" key="1">
    <source>
        <dbReference type="EMBL" id="ABW18255.1"/>
    </source>
</evidence>
<proteinExistence type="predicted"/>
<sequence>MMIYLNEKEYSDIYHLEKQQYTLGGRVFMSLLSLSLKLSYFNINISVHSDETKKKEKAALAIQQELLLQDSFKRRDQAQKEFYYLNSHIL</sequence>
<dbReference type="AlphaFoldDB" id="A8MM88"/>
<dbReference type="EMBL" id="CP000853">
    <property type="protein sequence ID" value="ABW18255.1"/>
    <property type="molecule type" value="Genomic_DNA"/>
</dbReference>
<gene>
    <name evidence="1" type="ordered locus">Clos_0696</name>
</gene>
<keyword evidence="2" id="KW-1185">Reference proteome</keyword>
<dbReference type="KEGG" id="aoe:Clos_0696"/>
<reference evidence="2" key="1">
    <citation type="submission" date="2007-10" db="EMBL/GenBank/DDBJ databases">
        <title>Complete genome of Alkaliphilus oremlandii OhILAs.</title>
        <authorList>
            <person name="Copeland A."/>
            <person name="Lucas S."/>
            <person name="Lapidus A."/>
            <person name="Barry K."/>
            <person name="Detter J.C."/>
            <person name="Glavina del Rio T."/>
            <person name="Hammon N."/>
            <person name="Israni S."/>
            <person name="Dalin E."/>
            <person name="Tice H."/>
            <person name="Pitluck S."/>
            <person name="Chain P."/>
            <person name="Malfatti S."/>
            <person name="Shin M."/>
            <person name="Vergez L."/>
            <person name="Schmutz J."/>
            <person name="Larimer F."/>
            <person name="Land M."/>
            <person name="Hauser L."/>
            <person name="Kyrpides N."/>
            <person name="Mikhailova N."/>
            <person name="Stolz J.F."/>
            <person name="Dawson A."/>
            <person name="Fisher E."/>
            <person name="Crable B."/>
            <person name="Perera E."/>
            <person name="Lisak J."/>
            <person name="Ranganathan M."/>
            <person name="Basu P."/>
            <person name="Richardson P."/>
        </authorList>
    </citation>
    <scope>NUCLEOTIDE SEQUENCE [LARGE SCALE GENOMIC DNA]</scope>
    <source>
        <strain evidence="2">OhILAs</strain>
    </source>
</reference>
<protein>
    <submittedName>
        <fullName evidence="1">Uncharacterized protein</fullName>
    </submittedName>
</protein>